<dbReference type="Pfam" id="PF20563">
    <property type="entry name" value="DUF6773"/>
    <property type="match status" value="1"/>
</dbReference>
<feature type="transmembrane region" description="Helical" evidence="1">
    <location>
        <begin position="82"/>
        <end position="105"/>
    </location>
</feature>
<dbReference type="EMBL" id="JAWDKC010000024">
    <property type="protein sequence ID" value="MDV0445841.1"/>
    <property type="molecule type" value="Genomic_DNA"/>
</dbReference>
<feature type="transmembrane region" description="Helical" evidence="1">
    <location>
        <begin position="117"/>
        <end position="135"/>
    </location>
</feature>
<proteinExistence type="predicted"/>
<organism evidence="2 3">
    <name type="scientific">Methanimicrococcus hacksteinii</name>
    <dbReference type="NCBI Taxonomy" id="3028293"/>
    <lineage>
        <taxon>Archaea</taxon>
        <taxon>Methanobacteriati</taxon>
        <taxon>Methanobacteriota</taxon>
        <taxon>Stenosarchaea group</taxon>
        <taxon>Methanomicrobia</taxon>
        <taxon>Methanosarcinales</taxon>
        <taxon>Methanosarcinaceae</taxon>
        <taxon>Methanimicrococcus</taxon>
    </lineage>
</organism>
<comment type="caution">
    <text evidence="2">The sequence shown here is derived from an EMBL/GenBank/DDBJ whole genome shotgun (WGS) entry which is preliminary data.</text>
</comment>
<name>A0ABU3VR19_9EURY</name>
<reference evidence="2 3" key="1">
    <citation type="submission" date="2023-06" db="EMBL/GenBank/DDBJ databases">
        <title>Genome sequence of Methanimicrococcus sp. At1.</title>
        <authorList>
            <person name="Protasov E."/>
            <person name="Platt K."/>
            <person name="Poehlein A."/>
            <person name="Daniel R."/>
            <person name="Brune A."/>
        </authorList>
    </citation>
    <scope>NUCLEOTIDE SEQUENCE [LARGE SCALE GENOMIC DNA]</scope>
    <source>
        <strain evidence="2 3">At1</strain>
    </source>
</reference>
<protein>
    <submittedName>
        <fullName evidence="2">Uncharacterized protein</fullName>
    </submittedName>
</protein>
<keyword evidence="1" id="KW-0472">Membrane</keyword>
<gene>
    <name evidence="2" type="ORF">MmiAt1_14410</name>
</gene>
<dbReference type="Proteomes" id="UP001272052">
    <property type="component" value="Unassembled WGS sequence"/>
</dbReference>
<keyword evidence="1" id="KW-0812">Transmembrane</keyword>
<evidence type="ECO:0000256" key="1">
    <source>
        <dbReference type="SAM" id="Phobius"/>
    </source>
</evidence>
<evidence type="ECO:0000313" key="2">
    <source>
        <dbReference type="EMBL" id="MDV0445841.1"/>
    </source>
</evidence>
<dbReference type="RefSeq" id="WP_318786271.1">
    <property type="nucleotide sequence ID" value="NZ_JAWDKC010000024.1"/>
</dbReference>
<sequence length="150" mass="16689">MAAKSNFDEKQLIDRNQTAFETMMLIFVLLMISIFIKIIHGPWAAGYTEESVFLFIPMAYFFGRSTLKGANFSMKEKNPKLVAGLAMIAGLLCLVTFSVSLMKGASLIENGMLSGEWYYLLLSLPVLSIAIAYLIRSKTNKTGLENLNES</sequence>
<keyword evidence="3" id="KW-1185">Reference proteome</keyword>
<evidence type="ECO:0000313" key="3">
    <source>
        <dbReference type="Proteomes" id="UP001272052"/>
    </source>
</evidence>
<dbReference type="InterPro" id="IPR046664">
    <property type="entry name" value="DUF6773"/>
</dbReference>
<accession>A0ABU3VR19</accession>
<feature type="transmembrane region" description="Helical" evidence="1">
    <location>
        <begin position="52"/>
        <end position="70"/>
    </location>
</feature>
<keyword evidence="1" id="KW-1133">Transmembrane helix</keyword>
<feature type="transmembrane region" description="Helical" evidence="1">
    <location>
        <begin position="20"/>
        <end position="40"/>
    </location>
</feature>